<evidence type="ECO:0000313" key="2">
    <source>
        <dbReference type="EMBL" id="KAJ7323163.1"/>
    </source>
</evidence>
<dbReference type="PRINTS" id="PR00364">
    <property type="entry name" value="DISEASERSIST"/>
</dbReference>
<dbReference type="SUPFAM" id="SSF52540">
    <property type="entry name" value="P-loop containing nucleoside triphosphate hydrolases"/>
    <property type="match status" value="1"/>
</dbReference>
<dbReference type="PANTHER" id="PTHR47691">
    <property type="entry name" value="REGULATOR-RELATED"/>
    <property type="match status" value="1"/>
</dbReference>
<dbReference type="EMBL" id="JARIHO010000047">
    <property type="protein sequence ID" value="KAJ7323163.1"/>
    <property type="molecule type" value="Genomic_DNA"/>
</dbReference>
<comment type="caution">
    <text evidence="2">The sequence shown here is derived from an EMBL/GenBank/DDBJ whole genome shotgun (WGS) entry which is preliminary data.</text>
</comment>
<gene>
    <name evidence="2" type="ORF">DFH08DRAFT_1029407</name>
</gene>
<dbReference type="InterPro" id="IPR011990">
    <property type="entry name" value="TPR-like_helical_dom_sf"/>
</dbReference>
<dbReference type="InterPro" id="IPR059179">
    <property type="entry name" value="MLKL-like_MCAfunc"/>
</dbReference>
<accession>A0AAD7EGF6</accession>
<dbReference type="InterPro" id="IPR036537">
    <property type="entry name" value="Adaptor_Cbl_N_dom_sf"/>
</dbReference>
<sequence length="1163" mass="128489">MPPSSSAALDKILEYTVDAANGLQQVAGLTQIPFLDRICTHTLTIIPMMQNTKFQKERCLRIVEDIHHFLCVLMNLSVYSEDIQSPEMLTIIAQYAFSGLIPLSEDRTLQKIDSCLRMQQELGTIKRLFKQSELVTQLDTCETELKTALEEFTIRQGVGLASALVEFNIDTESRHQQLLELISTQSDSVDTLSFFSPSSGSFSLLPASPPIFHGRESELQDLMNTLLAEPARVAILGPGGMGKTSLALAVLHSPKVVDKYPTRHFIPCDSAQTNDALVATIASNLGLQVSQGSARHIIHHLIKGSSCLLILDNFETPWEPVDGRAMVEEFLALLADISHVGLLITMRGAERPSKVQWTHPFLCPLSPLSPSAAHQTFIEIADGINDISEIDQLLEITDNIPLAVQLVANVAASKGVQATLDHWKIESTALLSAGCNKRSNLEISIKLSLSSPRLASLPHAVDLLSLMALLSDGISDTDLTQSRPPIPEILKCKTTLIRTSLAYVDHAGRLKVLAPIRDYMQITRSPSPHLVHPLRKHFNNLLKLWKTVMNSSSVGDLTPHLLSNLGNIHNILLYGLDCDPTDIGDTIQAIMVLNQLNMLMHRGLPPLMWRLKEMLPHIDDPRAHGQFILEAFRARWFYAIPNPDKYMDEATKHFQIVGNIEGEAELYIMAAKYYLDIVRDQKKAQNLFHCALTLGCNFAMAQVEGLYGLAIIEYLHGAWSKGLHLGREMHKIAVAAGNVKGEIYGLQCQARGYMGLGAFKQGMQVVNKGKELVLQAGMQGGSSEFELMNLEGEVCYLKTEYAESRHIREVMLSHSSPILSPIRHAYALVSLVALDLATGASTDIVLHNLHIAVDTFRRINYLRGVSICDAHAADLNLRDGDTAGACSQYMHTFTGAYGIDNELACYCLARLADPTHPVHAVPELEKWAVIFLAFVMRPAVRSILPVHQALWSLGGVFARQGANNEALSILTVALEGFTWMDVHQSRAECMRTIGDVHFQHGEISKAFTFWTEARPLFGQSSQAKAVSDIDSRLAKVVEEEQHHKENVGHLSKLNVPTASLQQLSISEEEVGANFEMAGAQAFGINIHSRVFEHFLPVISPDKTTISLFLAGAATKLVDPDQLQNVTQLAPCMPWINFNRPCMPWVHFVQEIRELVTLAKPTAA</sequence>
<organism evidence="2 3">
    <name type="scientific">Mycena albidolilacea</name>
    <dbReference type="NCBI Taxonomy" id="1033008"/>
    <lineage>
        <taxon>Eukaryota</taxon>
        <taxon>Fungi</taxon>
        <taxon>Dikarya</taxon>
        <taxon>Basidiomycota</taxon>
        <taxon>Agaricomycotina</taxon>
        <taxon>Agaricomycetes</taxon>
        <taxon>Agaricomycetidae</taxon>
        <taxon>Agaricales</taxon>
        <taxon>Marasmiineae</taxon>
        <taxon>Mycenaceae</taxon>
        <taxon>Mycena</taxon>
    </lineage>
</organism>
<evidence type="ECO:0000259" key="1">
    <source>
        <dbReference type="Pfam" id="PF20703"/>
    </source>
</evidence>
<dbReference type="GO" id="GO:0007166">
    <property type="term" value="P:cell surface receptor signaling pathway"/>
    <property type="evidence" value="ECO:0007669"/>
    <property type="project" value="InterPro"/>
</dbReference>
<reference evidence="2" key="1">
    <citation type="submission" date="2023-03" db="EMBL/GenBank/DDBJ databases">
        <title>Massive genome expansion in bonnet fungi (Mycena s.s.) driven by repeated elements and novel gene families across ecological guilds.</title>
        <authorList>
            <consortium name="Lawrence Berkeley National Laboratory"/>
            <person name="Harder C.B."/>
            <person name="Miyauchi S."/>
            <person name="Viragh M."/>
            <person name="Kuo A."/>
            <person name="Thoen E."/>
            <person name="Andreopoulos B."/>
            <person name="Lu D."/>
            <person name="Skrede I."/>
            <person name="Drula E."/>
            <person name="Henrissat B."/>
            <person name="Morin E."/>
            <person name="Kohler A."/>
            <person name="Barry K."/>
            <person name="LaButti K."/>
            <person name="Morin E."/>
            <person name="Salamov A."/>
            <person name="Lipzen A."/>
            <person name="Mereny Z."/>
            <person name="Hegedus B."/>
            <person name="Baldrian P."/>
            <person name="Stursova M."/>
            <person name="Weitz H."/>
            <person name="Taylor A."/>
            <person name="Grigoriev I.V."/>
            <person name="Nagy L.G."/>
            <person name="Martin F."/>
            <person name="Kauserud H."/>
        </authorList>
    </citation>
    <scope>NUCLEOTIDE SEQUENCE</scope>
    <source>
        <strain evidence="2">CBHHK002</strain>
    </source>
</reference>
<evidence type="ECO:0000313" key="3">
    <source>
        <dbReference type="Proteomes" id="UP001218218"/>
    </source>
</evidence>
<dbReference type="Proteomes" id="UP001218218">
    <property type="component" value="Unassembled WGS sequence"/>
</dbReference>
<proteinExistence type="predicted"/>
<dbReference type="InterPro" id="IPR049052">
    <property type="entry name" value="nSTAND1"/>
</dbReference>
<dbReference type="Pfam" id="PF20703">
    <property type="entry name" value="nSTAND1"/>
    <property type="match status" value="1"/>
</dbReference>
<dbReference type="SUPFAM" id="SSF48452">
    <property type="entry name" value="TPR-like"/>
    <property type="match status" value="1"/>
</dbReference>
<dbReference type="Gene3D" id="3.40.50.300">
    <property type="entry name" value="P-loop containing nucleotide triphosphate hydrolases"/>
    <property type="match status" value="1"/>
</dbReference>
<dbReference type="AlphaFoldDB" id="A0AAD7EGF6"/>
<feature type="domain" description="Novel STAND NTPase 1" evidence="1">
    <location>
        <begin position="210"/>
        <end position="347"/>
    </location>
</feature>
<dbReference type="InterPro" id="IPR027417">
    <property type="entry name" value="P-loop_NTPase"/>
</dbReference>
<dbReference type="CDD" id="cd21037">
    <property type="entry name" value="MLKL_NTD"/>
    <property type="match status" value="1"/>
</dbReference>
<protein>
    <recommendedName>
        <fullName evidence="1">Novel STAND NTPase 1 domain-containing protein</fullName>
    </recommendedName>
</protein>
<dbReference type="PANTHER" id="PTHR47691:SF3">
    <property type="entry name" value="HTH-TYPE TRANSCRIPTIONAL REGULATOR RV0890C-RELATED"/>
    <property type="match status" value="1"/>
</dbReference>
<dbReference type="Gene3D" id="1.20.930.20">
    <property type="entry name" value="Adaptor protein Cbl, N-terminal domain"/>
    <property type="match status" value="1"/>
</dbReference>
<name>A0AAD7EGF6_9AGAR</name>
<dbReference type="Gene3D" id="1.25.40.10">
    <property type="entry name" value="Tetratricopeptide repeat domain"/>
    <property type="match status" value="1"/>
</dbReference>
<keyword evidence="3" id="KW-1185">Reference proteome</keyword>